<name>A0A5J9W2M0_9POAL</name>
<evidence type="ECO:0000313" key="4">
    <source>
        <dbReference type="Proteomes" id="UP000324897"/>
    </source>
</evidence>
<feature type="region of interest" description="Disordered" evidence="1">
    <location>
        <begin position="76"/>
        <end position="115"/>
    </location>
</feature>
<keyword evidence="2" id="KW-0812">Transmembrane</keyword>
<dbReference type="Gramene" id="TVU42972">
    <property type="protein sequence ID" value="TVU42972"/>
    <property type="gene ID" value="EJB05_09399"/>
</dbReference>
<proteinExistence type="predicted"/>
<evidence type="ECO:0000256" key="2">
    <source>
        <dbReference type="SAM" id="Phobius"/>
    </source>
</evidence>
<keyword evidence="2" id="KW-0472">Membrane</keyword>
<gene>
    <name evidence="3" type="ORF">EJB05_09399</name>
</gene>
<feature type="transmembrane region" description="Helical" evidence="2">
    <location>
        <begin position="40"/>
        <end position="66"/>
    </location>
</feature>
<dbReference type="Proteomes" id="UP000324897">
    <property type="component" value="Unassembled WGS sequence"/>
</dbReference>
<dbReference type="EMBL" id="RWGY01000005">
    <property type="protein sequence ID" value="TVU42972.1"/>
    <property type="molecule type" value="Genomic_DNA"/>
</dbReference>
<organism evidence="3 4">
    <name type="scientific">Eragrostis curvula</name>
    <name type="common">weeping love grass</name>
    <dbReference type="NCBI Taxonomy" id="38414"/>
    <lineage>
        <taxon>Eukaryota</taxon>
        <taxon>Viridiplantae</taxon>
        <taxon>Streptophyta</taxon>
        <taxon>Embryophyta</taxon>
        <taxon>Tracheophyta</taxon>
        <taxon>Spermatophyta</taxon>
        <taxon>Magnoliopsida</taxon>
        <taxon>Liliopsida</taxon>
        <taxon>Poales</taxon>
        <taxon>Poaceae</taxon>
        <taxon>PACMAD clade</taxon>
        <taxon>Chloridoideae</taxon>
        <taxon>Eragrostideae</taxon>
        <taxon>Eragrostidinae</taxon>
        <taxon>Eragrostis</taxon>
    </lineage>
</organism>
<dbReference type="AlphaFoldDB" id="A0A5J9W2M0"/>
<reference evidence="3 4" key="1">
    <citation type="journal article" date="2019" name="Sci. Rep.">
        <title>A high-quality genome of Eragrostis curvula grass provides insights into Poaceae evolution and supports new strategies to enhance forage quality.</title>
        <authorList>
            <person name="Carballo J."/>
            <person name="Santos B.A.C.M."/>
            <person name="Zappacosta D."/>
            <person name="Garbus I."/>
            <person name="Selva J.P."/>
            <person name="Gallo C.A."/>
            <person name="Diaz A."/>
            <person name="Albertini E."/>
            <person name="Caccamo M."/>
            <person name="Echenique V."/>
        </authorList>
    </citation>
    <scope>NUCLEOTIDE SEQUENCE [LARGE SCALE GENOMIC DNA]</scope>
    <source>
        <strain evidence="4">cv. Victoria</strain>
        <tissue evidence="3">Leaf</tissue>
    </source>
</reference>
<sequence length="144" mass="15340">MLRPGWLESRDDDSGIRHLGKYMFSADIYHHHQPDLQLGFMLAGGAIQLLGVSIFTAALPALLAAVDDHNLRDIVPDGPGLATPPAVSNTFHTSSPSSTTPSTSHCSTDPLTSSSRTVIPSLSAARCGDTGSFHAYTDHMNIKE</sequence>
<keyword evidence="2" id="KW-1133">Transmembrane helix</keyword>
<evidence type="ECO:0000256" key="1">
    <source>
        <dbReference type="SAM" id="MobiDB-lite"/>
    </source>
</evidence>
<keyword evidence="4" id="KW-1185">Reference proteome</keyword>
<accession>A0A5J9W2M0</accession>
<evidence type="ECO:0000313" key="3">
    <source>
        <dbReference type="EMBL" id="TVU42972.1"/>
    </source>
</evidence>
<feature type="compositionally biased region" description="Low complexity" evidence="1">
    <location>
        <begin position="88"/>
        <end position="108"/>
    </location>
</feature>
<protein>
    <submittedName>
        <fullName evidence="3">Uncharacterized protein</fullName>
    </submittedName>
</protein>
<comment type="caution">
    <text evidence="3">The sequence shown here is derived from an EMBL/GenBank/DDBJ whole genome shotgun (WGS) entry which is preliminary data.</text>
</comment>